<feature type="domain" description="Methyltransferase type 12" evidence="1">
    <location>
        <begin position="59"/>
        <end position="157"/>
    </location>
</feature>
<evidence type="ECO:0000313" key="2">
    <source>
        <dbReference type="EMBL" id="RZU38401.1"/>
    </source>
</evidence>
<dbReference type="Proteomes" id="UP000292423">
    <property type="component" value="Unassembled WGS sequence"/>
</dbReference>
<evidence type="ECO:0000259" key="1">
    <source>
        <dbReference type="Pfam" id="PF08242"/>
    </source>
</evidence>
<dbReference type="RefSeq" id="WP_130413949.1">
    <property type="nucleotide sequence ID" value="NZ_SHKX01000013.1"/>
</dbReference>
<dbReference type="Pfam" id="PF08242">
    <property type="entry name" value="Methyltransf_12"/>
    <property type="match status" value="1"/>
</dbReference>
<gene>
    <name evidence="2" type="ORF">EV700_2332</name>
</gene>
<dbReference type="CDD" id="cd02440">
    <property type="entry name" value="AdoMet_MTases"/>
    <property type="match status" value="1"/>
</dbReference>
<evidence type="ECO:0000313" key="3">
    <source>
        <dbReference type="Proteomes" id="UP000292423"/>
    </source>
</evidence>
<keyword evidence="2" id="KW-0808">Transferase</keyword>
<protein>
    <submittedName>
        <fullName evidence="2">Methyltransferase family protein</fullName>
    </submittedName>
</protein>
<dbReference type="GO" id="GO:0008168">
    <property type="term" value="F:methyltransferase activity"/>
    <property type="evidence" value="ECO:0007669"/>
    <property type="project" value="UniProtKB-KW"/>
</dbReference>
<dbReference type="SUPFAM" id="SSF53335">
    <property type="entry name" value="S-adenosyl-L-methionine-dependent methyltransferases"/>
    <property type="match status" value="1"/>
</dbReference>
<dbReference type="AlphaFoldDB" id="A0A4Q7YNJ8"/>
<dbReference type="EMBL" id="SHKX01000013">
    <property type="protein sequence ID" value="RZU38401.1"/>
    <property type="molecule type" value="Genomic_DNA"/>
</dbReference>
<accession>A0A4Q7YNJ8</accession>
<dbReference type="InterPro" id="IPR016584">
    <property type="entry name" value="MeTrfase_VrtF"/>
</dbReference>
<dbReference type="OrthoDB" id="507855at2"/>
<dbReference type="InterPro" id="IPR029063">
    <property type="entry name" value="SAM-dependent_MTases_sf"/>
</dbReference>
<name>A0A4Q7YNJ8_9GAMM</name>
<keyword evidence="3" id="KW-1185">Reference proteome</keyword>
<dbReference type="Gene3D" id="3.40.50.150">
    <property type="entry name" value="Vaccinia Virus protein VP39"/>
    <property type="match status" value="1"/>
</dbReference>
<dbReference type="PIRSF" id="PIRSF011491">
    <property type="entry name" value="Mtase_YbcY_prd"/>
    <property type="match status" value="1"/>
</dbReference>
<dbReference type="InterPro" id="IPR013217">
    <property type="entry name" value="Methyltransf_12"/>
</dbReference>
<proteinExistence type="predicted"/>
<keyword evidence="2" id="KW-0489">Methyltransferase</keyword>
<sequence>MNPSSAPRSDTAAGAAVYSKNALRLYDFWVHGVSNRWFWECSTERLHAHYARYTSANHLEVGAGTGFFLKQVRFPVLRPRLVFMDLNPNTLEVASAAMAAVQPAGVIADILSDRMPSLPGFDSIGFNYVWHCLPGPPASKQQAFANLAGLLNPGGVLFGSTLLGRGVPQNLLARGVMALYNRRGIFGNREDSPAALEAALAASFSRYEIHQDGMAALFTAWK</sequence>
<reference evidence="2 3" key="1">
    <citation type="submission" date="2019-02" db="EMBL/GenBank/DDBJ databases">
        <title>Genomic Encyclopedia of Type Strains, Phase IV (KMG-IV): sequencing the most valuable type-strain genomes for metagenomic binning, comparative biology and taxonomic classification.</title>
        <authorList>
            <person name="Goeker M."/>
        </authorList>
    </citation>
    <scope>NUCLEOTIDE SEQUENCE [LARGE SCALE GENOMIC DNA]</scope>
    <source>
        <strain evidence="2 3">DSM 105135</strain>
    </source>
</reference>
<comment type="caution">
    <text evidence="2">The sequence shown here is derived from an EMBL/GenBank/DDBJ whole genome shotgun (WGS) entry which is preliminary data.</text>
</comment>
<dbReference type="GO" id="GO:0032259">
    <property type="term" value="P:methylation"/>
    <property type="evidence" value="ECO:0007669"/>
    <property type="project" value="UniProtKB-KW"/>
</dbReference>
<organism evidence="2 3">
    <name type="scientific">Fluviicoccus keumensis</name>
    <dbReference type="NCBI Taxonomy" id="1435465"/>
    <lineage>
        <taxon>Bacteria</taxon>
        <taxon>Pseudomonadati</taxon>
        <taxon>Pseudomonadota</taxon>
        <taxon>Gammaproteobacteria</taxon>
        <taxon>Moraxellales</taxon>
        <taxon>Moraxellaceae</taxon>
        <taxon>Fluviicoccus</taxon>
    </lineage>
</organism>